<evidence type="ECO:0000313" key="4">
    <source>
        <dbReference type="Proteomes" id="UP001182556"/>
    </source>
</evidence>
<keyword evidence="4" id="KW-1185">Reference proteome</keyword>
<dbReference type="Gene3D" id="1.25.40.10">
    <property type="entry name" value="Tetratricopeptide repeat domain"/>
    <property type="match status" value="1"/>
</dbReference>
<evidence type="ECO:0000256" key="1">
    <source>
        <dbReference type="PROSITE-ProRule" id="PRU00339"/>
    </source>
</evidence>
<feature type="region of interest" description="Disordered" evidence="2">
    <location>
        <begin position="137"/>
        <end position="160"/>
    </location>
</feature>
<feature type="repeat" description="TPR" evidence="1">
    <location>
        <begin position="34"/>
        <end position="67"/>
    </location>
</feature>
<dbReference type="CDD" id="cd24142">
    <property type="entry name" value="ACL4-like"/>
    <property type="match status" value="1"/>
</dbReference>
<dbReference type="SUPFAM" id="SSF48452">
    <property type="entry name" value="TPR-like"/>
    <property type="match status" value="1"/>
</dbReference>
<dbReference type="InterPro" id="IPR011990">
    <property type="entry name" value="TPR-like_helical_dom_sf"/>
</dbReference>
<dbReference type="PROSITE" id="PS50005">
    <property type="entry name" value="TPR"/>
    <property type="match status" value="1"/>
</dbReference>
<dbReference type="SMART" id="SM00028">
    <property type="entry name" value="TPR"/>
    <property type="match status" value="1"/>
</dbReference>
<dbReference type="Pfam" id="PF13181">
    <property type="entry name" value="TPR_8"/>
    <property type="match status" value="1"/>
</dbReference>
<evidence type="ECO:0000313" key="3">
    <source>
        <dbReference type="EMBL" id="KAK1922777.1"/>
    </source>
</evidence>
<feature type="region of interest" description="Disordered" evidence="2">
    <location>
        <begin position="1"/>
        <end position="34"/>
    </location>
</feature>
<organism evidence="3 4">
    <name type="scientific">Papiliotrema laurentii</name>
    <name type="common">Cryptococcus laurentii</name>
    <dbReference type="NCBI Taxonomy" id="5418"/>
    <lineage>
        <taxon>Eukaryota</taxon>
        <taxon>Fungi</taxon>
        <taxon>Dikarya</taxon>
        <taxon>Basidiomycota</taxon>
        <taxon>Agaricomycotina</taxon>
        <taxon>Tremellomycetes</taxon>
        <taxon>Tremellales</taxon>
        <taxon>Rhynchogastremaceae</taxon>
        <taxon>Papiliotrema</taxon>
    </lineage>
</organism>
<comment type="caution">
    <text evidence="3">The sequence shown here is derived from an EMBL/GenBank/DDBJ whole genome shotgun (WGS) entry which is preliminary data.</text>
</comment>
<dbReference type="EMBL" id="JAODAN010000008">
    <property type="protein sequence ID" value="KAK1922777.1"/>
    <property type="molecule type" value="Genomic_DNA"/>
</dbReference>
<protein>
    <recommendedName>
        <fullName evidence="5">TPR-like protein</fullName>
    </recommendedName>
</protein>
<proteinExistence type="predicted"/>
<keyword evidence="1" id="KW-0802">TPR repeat</keyword>
<evidence type="ECO:0000256" key="2">
    <source>
        <dbReference type="SAM" id="MobiDB-lite"/>
    </source>
</evidence>
<dbReference type="Proteomes" id="UP001182556">
    <property type="component" value="Unassembled WGS sequence"/>
</dbReference>
<dbReference type="InterPro" id="IPR019734">
    <property type="entry name" value="TPR_rpt"/>
</dbReference>
<name>A0AAD9CWE5_PAPLA</name>
<dbReference type="AlphaFoldDB" id="A0AAD9CWE5"/>
<sequence length="395" mass="43141">MTRTKRAGRRSAGKVEKKQDGGANPAGPSSTPDAAGLIEKAHILLGQSNFELAIKFLERALSLQQDNLEARELIGVAELEGGDADVGREHLLHLFPPHTSEPPSSPSPYLYLAQTAGDPQEALGYYSTAASMLENSLASASRPKGKERSVGEEGEEDEVEEMRKMAVTALVAMIEIWMSDLCFEPAAESNCDALITRAMSISPEDVDVRISLASIRMSQQRFDEAKQVAVKLFEEIDEKEPFDATMPPLPTRLTLVRLLLEHSLHLPALSLLTTAREEDSLEVESAYLEGWAWYLRAEAIEADPSLLQSPSADEEENGPETINAEDCFSESMRALIECAKIFTEQDYPDEGIGAHVQELLQNLEKRGTKPAIVEEEAGGADGADTGADWEDVEMA</sequence>
<gene>
    <name evidence="3" type="ORF">DB88DRAFT_496237</name>
</gene>
<evidence type="ECO:0008006" key="5">
    <source>
        <dbReference type="Google" id="ProtNLM"/>
    </source>
</evidence>
<reference evidence="3" key="1">
    <citation type="submission" date="2023-02" db="EMBL/GenBank/DDBJ databases">
        <title>Identification and recombinant expression of a fungal hydrolase from Papiliotrema laurentii that hydrolyzes apple cutin and clears colloidal polyester polyurethane.</title>
        <authorList>
            <consortium name="DOE Joint Genome Institute"/>
            <person name="Roman V.A."/>
            <person name="Bojanowski C."/>
            <person name="Crable B.R."/>
            <person name="Wagner D.N."/>
            <person name="Hung C.S."/>
            <person name="Nadeau L.J."/>
            <person name="Schratz L."/>
            <person name="Haridas S."/>
            <person name="Pangilinan J."/>
            <person name="Lipzen A."/>
            <person name="Na H."/>
            <person name="Yan M."/>
            <person name="Ng V."/>
            <person name="Grigoriev I.V."/>
            <person name="Spatafora J.W."/>
            <person name="Barlow D."/>
            <person name="Biffinger J."/>
            <person name="Kelley-Loughnane N."/>
            <person name="Varaljay V.A."/>
            <person name="Crookes-Goodson W.J."/>
        </authorList>
    </citation>
    <scope>NUCLEOTIDE SEQUENCE</scope>
    <source>
        <strain evidence="3">5307AH</strain>
    </source>
</reference>
<feature type="compositionally biased region" description="Basic residues" evidence="2">
    <location>
        <begin position="1"/>
        <end position="12"/>
    </location>
</feature>
<feature type="region of interest" description="Disordered" evidence="2">
    <location>
        <begin position="374"/>
        <end position="395"/>
    </location>
</feature>
<accession>A0AAD9CWE5</accession>